<dbReference type="GO" id="GO:0004312">
    <property type="term" value="F:fatty acid synthase activity"/>
    <property type="evidence" value="ECO:0007669"/>
    <property type="project" value="TreeGrafter"/>
</dbReference>
<dbReference type="Gene3D" id="3.40.50.720">
    <property type="entry name" value="NAD(P)-binding Rossmann-like Domain"/>
    <property type="match status" value="3"/>
</dbReference>
<dbReference type="InterPro" id="IPR049900">
    <property type="entry name" value="PKS_mFAS_DH"/>
</dbReference>
<feature type="domain" description="PKS/mFAS DH" evidence="12">
    <location>
        <begin position="942"/>
        <end position="1270"/>
    </location>
</feature>
<dbReference type="CDD" id="cd05930">
    <property type="entry name" value="A_NRPS"/>
    <property type="match status" value="1"/>
</dbReference>
<dbReference type="GO" id="GO:0016874">
    <property type="term" value="F:ligase activity"/>
    <property type="evidence" value="ECO:0007669"/>
    <property type="project" value="UniProtKB-KW"/>
</dbReference>
<keyword evidence="14" id="KW-1185">Reference proteome</keyword>
<dbReference type="OrthoDB" id="329835at2759"/>
<dbReference type="Gene3D" id="3.30.559.10">
    <property type="entry name" value="Chloramphenicol acetyltransferase-like domain"/>
    <property type="match status" value="1"/>
</dbReference>
<evidence type="ECO:0000256" key="9">
    <source>
        <dbReference type="SAM" id="MobiDB-lite"/>
    </source>
</evidence>
<reference evidence="14" key="1">
    <citation type="journal article" date="2017" name="Genome Biol.">
        <title>Comparative genomics reveals high biological diversity and specific adaptations in the industrially and medically important fungal genus Aspergillus.</title>
        <authorList>
            <person name="de Vries R.P."/>
            <person name="Riley R."/>
            <person name="Wiebenga A."/>
            <person name="Aguilar-Osorio G."/>
            <person name="Amillis S."/>
            <person name="Uchima C.A."/>
            <person name="Anderluh G."/>
            <person name="Asadollahi M."/>
            <person name="Askin M."/>
            <person name="Barry K."/>
            <person name="Battaglia E."/>
            <person name="Bayram O."/>
            <person name="Benocci T."/>
            <person name="Braus-Stromeyer S.A."/>
            <person name="Caldana C."/>
            <person name="Canovas D."/>
            <person name="Cerqueira G.C."/>
            <person name="Chen F."/>
            <person name="Chen W."/>
            <person name="Choi C."/>
            <person name="Clum A."/>
            <person name="Dos Santos R.A."/>
            <person name="Damasio A.R."/>
            <person name="Diallinas G."/>
            <person name="Emri T."/>
            <person name="Fekete E."/>
            <person name="Flipphi M."/>
            <person name="Freyberg S."/>
            <person name="Gallo A."/>
            <person name="Gournas C."/>
            <person name="Habgood R."/>
            <person name="Hainaut M."/>
            <person name="Harispe M.L."/>
            <person name="Henrissat B."/>
            <person name="Hilden K.S."/>
            <person name="Hope R."/>
            <person name="Hossain A."/>
            <person name="Karabika E."/>
            <person name="Karaffa L."/>
            <person name="Karanyi Z."/>
            <person name="Krasevec N."/>
            <person name="Kuo A."/>
            <person name="Kusch H."/>
            <person name="LaButti K."/>
            <person name="Lagendijk E.L."/>
            <person name="Lapidus A."/>
            <person name="Levasseur A."/>
            <person name="Lindquist E."/>
            <person name="Lipzen A."/>
            <person name="Logrieco A.F."/>
            <person name="MacCabe A."/>
            <person name="Maekelae M.R."/>
            <person name="Malavazi I."/>
            <person name="Melin P."/>
            <person name="Meyer V."/>
            <person name="Mielnichuk N."/>
            <person name="Miskei M."/>
            <person name="Molnar A.P."/>
            <person name="Mule G."/>
            <person name="Ngan C.Y."/>
            <person name="Orejas M."/>
            <person name="Orosz E."/>
            <person name="Ouedraogo J.P."/>
            <person name="Overkamp K.M."/>
            <person name="Park H.-S."/>
            <person name="Perrone G."/>
            <person name="Piumi F."/>
            <person name="Punt P.J."/>
            <person name="Ram A.F."/>
            <person name="Ramon A."/>
            <person name="Rauscher S."/>
            <person name="Record E."/>
            <person name="Riano-Pachon D.M."/>
            <person name="Robert V."/>
            <person name="Roehrig J."/>
            <person name="Ruller R."/>
            <person name="Salamov A."/>
            <person name="Salih N.S."/>
            <person name="Samson R.A."/>
            <person name="Sandor E."/>
            <person name="Sanguinetti M."/>
            <person name="Schuetze T."/>
            <person name="Sepcic K."/>
            <person name="Shelest E."/>
            <person name="Sherlock G."/>
            <person name="Sophianopoulou V."/>
            <person name="Squina F.M."/>
            <person name="Sun H."/>
            <person name="Susca A."/>
            <person name="Todd R.B."/>
            <person name="Tsang A."/>
            <person name="Unkles S.E."/>
            <person name="van de Wiele N."/>
            <person name="van Rossen-Uffink D."/>
            <person name="Oliveira J.V."/>
            <person name="Vesth T.C."/>
            <person name="Visser J."/>
            <person name="Yu J.-H."/>
            <person name="Zhou M."/>
            <person name="Andersen M.R."/>
            <person name="Archer D.B."/>
            <person name="Baker S.E."/>
            <person name="Benoit I."/>
            <person name="Brakhage A.A."/>
            <person name="Braus G.H."/>
            <person name="Fischer R."/>
            <person name="Frisvad J.C."/>
            <person name="Goldman G.H."/>
            <person name="Houbraken J."/>
            <person name="Oakley B."/>
            <person name="Pocsi I."/>
            <person name="Scazzocchio C."/>
            <person name="Seiboth B."/>
            <person name="vanKuyk P.A."/>
            <person name="Wortman J."/>
            <person name="Dyer P.S."/>
            <person name="Grigoriev I.V."/>
        </authorList>
    </citation>
    <scope>NUCLEOTIDE SEQUENCE [LARGE SCALE GENOMIC DNA]</scope>
    <source>
        <strain evidence="14">CBS 134.48</strain>
    </source>
</reference>
<dbReference type="SUPFAM" id="SSF56801">
    <property type="entry name" value="Acetyl-CoA synthetase-like"/>
    <property type="match status" value="1"/>
</dbReference>
<dbReference type="InterPro" id="IPR032821">
    <property type="entry name" value="PKS_assoc"/>
</dbReference>
<dbReference type="InterPro" id="IPR016036">
    <property type="entry name" value="Malonyl_transacylase_ACP-bd"/>
</dbReference>
<evidence type="ECO:0000313" key="13">
    <source>
        <dbReference type="EMBL" id="OJI83053.1"/>
    </source>
</evidence>
<dbReference type="SUPFAM" id="SSF55048">
    <property type="entry name" value="Probable ACP-binding domain of malonyl-CoA ACP transacylase"/>
    <property type="match status" value="1"/>
</dbReference>
<dbReference type="InterPro" id="IPR020845">
    <property type="entry name" value="AMP-binding_CS"/>
</dbReference>
<dbReference type="SMART" id="SM00822">
    <property type="entry name" value="PKS_KR"/>
    <property type="match status" value="1"/>
</dbReference>
<dbReference type="SMART" id="SM00825">
    <property type="entry name" value="PKS_KS"/>
    <property type="match status" value="1"/>
</dbReference>
<dbReference type="InterPro" id="IPR042099">
    <property type="entry name" value="ANL_N_sf"/>
</dbReference>
<feature type="domain" description="Ketosynthase family 3 (KS3)" evidence="11">
    <location>
        <begin position="5"/>
        <end position="439"/>
    </location>
</feature>
<dbReference type="SUPFAM" id="SSF53901">
    <property type="entry name" value="Thiolase-like"/>
    <property type="match status" value="1"/>
</dbReference>
<evidence type="ECO:0000256" key="6">
    <source>
        <dbReference type="ARBA" id="ARBA00023268"/>
    </source>
</evidence>
<evidence type="ECO:0000259" key="11">
    <source>
        <dbReference type="PROSITE" id="PS52004"/>
    </source>
</evidence>
<dbReference type="Pfam" id="PF00698">
    <property type="entry name" value="Acyl_transf_1"/>
    <property type="match status" value="1"/>
</dbReference>
<feature type="region of interest" description="N-terminal hotdog fold" evidence="8">
    <location>
        <begin position="942"/>
        <end position="1081"/>
    </location>
</feature>
<feature type="domain" description="Carrier" evidence="10">
    <location>
        <begin position="3488"/>
        <end position="3565"/>
    </location>
</feature>
<dbReference type="PROSITE" id="PS52004">
    <property type="entry name" value="KS3_2"/>
    <property type="match status" value="1"/>
</dbReference>
<dbReference type="FunFam" id="3.40.47.10:FF:000019">
    <property type="entry name" value="Polyketide synthase type I"/>
    <property type="match status" value="1"/>
</dbReference>
<dbReference type="InterPro" id="IPR057326">
    <property type="entry name" value="KR_dom"/>
</dbReference>
<gene>
    <name evidence="13" type="ORF">ASPTUDRAFT_67116</name>
</gene>
<dbReference type="SUPFAM" id="SSF51735">
    <property type="entry name" value="NAD(P)-binding Rossmann-fold domains"/>
    <property type="match status" value="3"/>
</dbReference>
<dbReference type="InterPro" id="IPR018201">
    <property type="entry name" value="Ketoacyl_synth_AS"/>
</dbReference>
<dbReference type="SMART" id="SM00827">
    <property type="entry name" value="PKS_AT"/>
    <property type="match status" value="1"/>
</dbReference>
<evidence type="ECO:0000313" key="14">
    <source>
        <dbReference type="Proteomes" id="UP000184304"/>
    </source>
</evidence>
<sequence>MAPEREPIAIIGSASRFPGNATSPQKLWDLLIHPRNVGKVIPGDRFSVDGFWNADGSHHGTSNVTQSYFIEDDTRHFDANFFNINPREAAAIDPQHRLLLEVTYEALESAGLSIDILRGTPTGVYVGLMCADYLDVQLRDPEALAQYHATGTARSILSNRVSYFYDWKGPSVTVDTACSSSLVAVHQAVQALRQGECSTAMAAGVNLIFGPEMYIAESNLRMLSPTGKSRMWDASADGYARGEGVGVVILKRLGDALRDGDPIESVIRETAVNSDGRTNGLTMPSSASQADLIRQTYRRAGLDPTQASDRCQYFEAHGTGTPVGDPLEAEAIHSAFFPESHDGCQVQESQLYVGSIKTVVGHTEGAAGIAGLLKASLALQHEIIPPNLHFKRLNPNIVPFYDGLHVPIKPIPWPPAQVRRASVNSFGFGGTNAHCILEHYAPSVHGGAKEGSEKPVNEPAVESPLISLPFSASSQSSLARLIQQYAGFIATHPSVDMQAVSLALQKRSNLPFKHYVTGLSHNSILQQLQDPQWKLGPSGGGAEAHNSAILGVFTGQGAQWPTMGRELLLRPGPFTATIDRLDDILRQLPEPPTWSLREEILADPDTSRCQQSTYAQPLTTAVQVALVDLLYSVGIRFSVVVGHSSGEIGAAYAAGCITAEAAITIAYYRGLYSPRADPGEGGPKRSMMAVGMGFNEATRFCTQPEYAGKIFPAASNAPSSTTLAGDLFTLEFARDELTRQQKFARILRVDKAYHSPFMEPCAEPYMQALQARNFAYRTSGPSCTWISSVHGFEMDCSSDCVNDSYWLKNLLQPVLFSDALSQAIRDHGPFNCVIEVGPHPALAGPAGQTFKALQQNVPTYLGALTRGENDVLRLSRCLGEVWKLCGPSSVNLRVFQSLINGEAGTLPAMLPKILPSYPWDHERPYWRESRSSKEYRTRAPSHELLGVCVEQSEQFWRWRNILHPREIPWLQGHEFQGEMLFPAAGYCIMAMEAALRFSYPQPVRLLELHDLDIRRGISIDGSADGIELHCHLGPNSTRESEKSSALKVVNLSFTCTAGHVDGSDALTTRFSTRVRLEMGSPDLTVLPRKQQQSSGNSPVDIERFYGSMSQLGLNYTGPFHSLLASERRLFQASATVAHVPSSSSFMHPGVLDTCFQTLFVAFASPDDEYVLPNLRYPPIALTYTSCRSLRTPHLPREIRSIRFNPAAIAHPDHPRGSPFQVESYVTKATPPTRKIPSDMVGDIDVYTAAGDCVLQIESLRCVALAVTTEKDDRAMFHRTHWEIDIDAGMVVSFDKPNTEYSTILEQFEAVARQAIDGTPPAIGDIVSPELQLIQNAISLHFAPPSEVPEAQATFKAAQSQYWKTSSGAQRMQEYVVRTVKQVTHKYPRMRILLLLGGNDDVSVARRILHAINGNYTSLILTGSSLETLKTAKERLKPYGDSVQVETLDLGTSPPEMLYDMVIVQIGVLGEGAASIPLEYCRRVLKTGGFLLFDSITGRGNFAGCLQGRLVDEHRINSEPKRIWEALLQQSGFSGLESVAYDTGNPQLHCHSLILSRAMDASLQSLQHPLAYPDQTNEAADKDHVLIIGGHTGIGSQGLQALRSHLSKWKRALTNVASLEDLGSYKSQNIPSHVLCLTDVDAPLFRNLSAEQFAALQRLFQEAHNVYWVTRGFKQGDPYSAMTVGLGRVVQTELQGLNLGFLDIDVVDEHGITQIATRFAQFVSHGQHSHAVSAETSLWCQEREVSLENGLPYIPRVKHAQDMNARFNSAFRAIEQPLGLDASLSKQSDTASELEVVASVVARSAHALTLTNEVDGYLCIVNINSTRGDRLGLVISSSAEERVVVCKRDDILDINPRQNHTISAPEILRILVALHISERVQASLCYSTTLVFTNDPWLLRVLAMSRESDQRALILATSHEGAMEWDKSIIYVHPHTPTRDLLSLVPQDVSKFINLDTEFQPLHDRLLAAIPRTCATHSAKDYLSERASTGHVLSPSQSSRDALDMLWTQWLISSAALQSIMHPDTVVPHGLSACAVKSYTPQEIPHVTVHRLDPSIILRRDATYLLVGMTGELGQSLCRWLVANGAKHLVIASRSVKPVPWHEELQQSSGCQLMTLPLDVCDMQALRLAHQNILQSMPPIAGVVNGAMVLADAIFVNMAYEDFTRVLEPKVRGSKNLDELFSGNELDFFIMLSSTASLIGNAGQSNYSAANMVSEYFFAGLPLVSTLSNTLQYMKALAEQRRQRGLAGSCFDIGMILGVGVVSRERVYEEPLRKAGLMPIAEPDFHCMFTEAMWLGRPGMSADSSPCFSTGLHVPPGTMRPAWYHDPRFSHFQVPEEDINRSAGAGKDAAVTLGEQLRCTSELTAAEGLIQEAFVVRLQSLLQLTGPIDDVTRALSELGIDSLLAIEIKTWFFQELGFQVSVMKILNGISVRGVCREAAEHVFRARAAESDEGASTVESVKVLKTLEAPTPRLQEDEATETVSTVARTQETPFSDTSSQTSHAVETPTSSQILPAAGLSIPTMVAMSTEQEKIWFMLQSVDDPAMYNCTIQYELHGQLDRIRFQVAVTEVAQRHESLRTAYVTDLHDQVPRRLILGQPQITWREVGMKSDDKDLIATEFEALQTRAFDLAKGQTMAITILSHGPARHAIIFGYHHLIMDGVSWQMVLREIAAAYQDRQSLSPVVAQYSAFCNQEDSTSEATTPAWNKGPSSTDTDGQLPDDLPLFPFARTGFRTRTRTSYETIRVSSYLGKDDANRVRSISSRTGATSFHIHLAAIQLLLQQTLEVDRFYLGIAHANRNDPRFERVVGLMVEVVPLMFEPQQAQGFKDLVKDTRSRVLGALSQAHGSGKSSRPCDIVVNYIAGVTHDIMFDEAVLKYATSEDARQPHDLVITVRDNPDGTTVITFGALEYLYHAHDVRLLLDLYVRLLGSVSLNSDLKLEQYRCLEPLCLKAPSQPPTSQAELSAIQKEPDRLTQWIARIAATYPDTVALKDTNGRELTYAGMESRVRSIIDILLAVGVQPRAFVVVACGPSVDTVCALLAIWRLGAVYVPADLEHGVERLSLILKDCSPAALLCRSKAGLGHFMADHGPQVVELKMHLPPPSPTTLDYDRSTGQDPAILIYTSGTTGVPKGVLLSHDNLLCHFAAVQQVFPVDQPVVLQQSSHNFDASLFQVCVSLLHGGTLVMTSNRQDPIELAELMVREKVSLTLGVTSEYALWLGEAASVLRKCTSWQYALCGGEKMSSGTLQGFSGLDIAGLRLINAYGPCEASVACTMGEIDYKRNDLYGSHDPIPVGQTLPTYAIHILDNQMQPVAAGWPGEICISGGAVSSSGYWNREDETSARFRVFNGIRIYRTGDYGRILPNGDLEYRGRLKGDSQIKLRGMRLELEEISSVLVQASLGVLREAAVIVKGHPEPYLVAFVVFSTSESPASVGSFLNTLRSGLPLPAYAKPTVITAIDRIPLTTSGKVDRTALARLEIHQQQSVSPTSGALNIIEMKLKELWQELLPATGLPITPQSNFFDLGGNSLQILRLQGRIRAITKVSVPVVHLFRCSTLNEMAQLIGAATSAHRASAPTPPAPALSITIDWEAETAIPSSFDNLITILDPHIHQPSNPPREVILTGATGFYGTALLTHLLSLPSITRIHCLAIRPNADGSPRRHEHLTSPKVHLYSGDLSHPTLGLKEAEITHLASTVDCIIHNGADVSFLKPYSALRAANVKSTKFLFSLCASRGIPFHYISTASVTSLSGKDQFFESSVASFPPPTDGSASGHTVGYTASKWASEVFLEKAITRYTNVPVCIHRPTAITGDGDLAIAATSGGVIESVLDLSRRMRAIPETGSWRGYIDLIGVKKAAEMVVRKVVGGDDASGVEVQYSHVCGEKRFKASDLRMFLEKEEGVEFQQLGWKEWLSMAAEYGIDDGVAAYLEGLKGESSGSRDLFFLPLLGGGLSGC</sequence>
<dbReference type="PANTHER" id="PTHR43775:SF20">
    <property type="entry name" value="HYBRID PKS-NRPS SYNTHETASE APDA"/>
    <property type="match status" value="1"/>
</dbReference>
<evidence type="ECO:0000256" key="7">
    <source>
        <dbReference type="ARBA" id="ARBA00029443"/>
    </source>
</evidence>
<accession>A0A1L9N177</accession>
<dbReference type="PROSITE" id="PS00606">
    <property type="entry name" value="KS3_1"/>
    <property type="match status" value="1"/>
</dbReference>
<dbReference type="InterPro" id="IPR020841">
    <property type="entry name" value="PKS_Beta-ketoAc_synthase_dom"/>
</dbReference>
<dbReference type="STRING" id="767770.A0A1L9N177"/>
<keyword evidence="2" id="KW-0597">Phosphoprotein</keyword>
<dbReference type="InterPro" id="IPR045851">
    <property type="entry name" value="AMP-bd_C_sf"/>
</dbReference>
<keyword evidence="3" id="KW-0436">Ligase</keyword>
<evidence type="ECO:0000256" key="3">
    <source>
        <dbReference type="ARBA" id="ARBA00022598"/>
    </source>
</evidence>
<dbReference type="InterPro" id="IPR014043">
    <property type="entry name" value="Acyl_transferase_dom"/>
</dbReference>
<comment type="similarity">
    <text evidence="7">In the C-terminal section; belongs to the NRP synthetase family.</text>
</comment>
<name>A0A1L9N177_ASPTC</name>
<dbReference type="InterPro" id="IPR020807">
    <property type="entry name" value="PKS_DH"/>
</dbReference>
<feature type="compositionally biased region" description="Polar residues" evidence="9">
    <location>
        <begin position="2479"/>
        <end position="2507"/>
    </location>
</feature>
<dbReference type="Pfam" id="PF08659">
    <property type="entry name" value="KR"/>
    <property type="match status" value="1"/>
</dbReference>
<dbReference type="SUPFAM" id="SSF53335">
    <property type="entry name" value="S-adenosyl-L-methionine-dependent methyltransferases"/>
    <property type="match status" value="1"/>
</dbReference>
<evidence type="ECO:0000259" key="12">
    <source>
        <dbReference type="PROSITE" id="PS52019"/>
    </source>
</evidence>
<dbReference type="InterPro" id="IPR014030">
    <property type="entry name" value="Ketoacyl_synth_N"/>
</dbReference>
<dbReference type="SMART" id="SM00826">
    <property type="entry name" value="PKS_DH"/>
    <property type="match status" value="1"/>
</dbReference>
<dbReference type="Pfam" id="PF02801">
    <property type="entry name" value="Ketoacyl-synt_C"/>
    <property type="match status" value="1"/>
</dbReference>
<dbReference type="GO" id="GO:0044550">
    <property type="term" value="P:secondary metabolite biosynthetic process"/>
    <property type="evidence" value="ECO:0007669"/>
    <property type="project" value="TreeGrafter"/>
</dbReference>
<dbReference type="Gene3D" id="1.10.1200.10">
    <property type="entry name" value="ACP-like"/>
    <property type="match status" value="1"/>
</dbReference>
<dbReference type="SUPFAM" id="SSF52151">
    <property type="entry name" value="FabD/lysophospholipase-like"/>
    <property type="match status" value="1"/>
</dbReference>
<dbReference type="Gene3D" id="3.40.366.10">
    <property type="entry name" value="Malonyl-Coenzyme A Acyl Carrier Protein, domain 2"/>
    <property type="match status" value="1"/>
</dbReference>
<dbReference type="Pfam" id="PF14765">
    <property type="entry name" value="PS-DH"/>
    <property type="match status" value="1"/>
</dbReference>
<feature type="region of interest" description="C-terminal hotdog fold" evidence="8">
    <location>
        <begin position="1096"/>
        <end position="1270"/>
    </location>
</feature>
<dbReference type="SMART" id="SM00823">
    <property type="entry name" value="PKS_PP"/>
    <property type="match status" value="2"/>
</dbReference>
<dbReference type="GO" id="GO:0004315">
    <property type="term" value="F:3-oxoacyl-[acyl-carrier-protein] synthase activity"/>
    <property type="evidence" value="ECO:0007669"/>
    <property type="project" value="InterPro"/>
</dbReference>
<dbReference type="PROSITE" id="PS00455">
    <property type="entry name" value="AMP_BINDING"/>
    <property type="match status" value="1"/>
</dbReference>
<dbReference type="SUPFAM" id="SSF52777">
    <property type="entry name" value="CoA-dependent acyltransferases"/>
    <property type="match status" value="2"/>
</dbReference>
<dbReference type="InterPro" id="IPR016039">
    <property type="entry name" value="Thiolase-like"/>
</dbReference>
<evidence type="ECO:0000256" key="4">
    <source>
        <dbReference type="ARBA" id="ARBA00022679"/>
    </source>
</evidence>
<dbReference type="InterPro" id="IPR036736">
    <property type="entry name" value="ACP-like_sf"/>
</dbReference>
<dbReference type="SUPFAM" id="SSF47336">
    <property type="entry name" value="ACP-like"/>
    <property type="match status" value="2"/>
</dbReference>
<dbReference type="InterPro" id="IPR014031">
    <property type="entry name" value="Ketoacyl_synth_C"/>
</dbReference>
<dbReference type="PROSITE" id="PS52019">
    <property type="entry name" value="PKS_MFAS_DH"/>
    <property type="match status" value="1"/>
</dbReference>
<dbReference type="InterPro" id="IPR050091">
    <property type="entry name" value="PKS_NRPS_Biosynth_Enz"/>
</dbReference>
<dbReference type="Pfam" id="PF00550">
    <property type="entry name" value="PP-binding"/>
    <property type="match status" value="2"/>
</dbReference>
<dbReference type="Pfam" id="PF00109">
    <property type="entry name" value="ketoacyl-synt"/>
    <property type="match status" value="1"/>
</dbReference>
<feature type="active site" description="Proton donor; for dehydratase activity" evidence="8">
    <location>
        <position position="1152"/>
    </location>
</feature>
<dbReference type="Pfam" id="PF21089">
    <property type="entry name" value="PKS_DH_N"/>
    <property type="match status" value="1"/>
</dbReference>
<dbReference type="InterPro" id="IPR042104">
    <property type="entry name" value="PKS_dehydratase_sf"/>
</dbReference>
<dbReference type="EMBL" id="KV878204">
    <property type="protein sequence ID" value="OJI83053.1"/>
    <property type="molecule type" value="Genomic_DNA"/>
</dbReference>
<evidence type="ECO:0000259" key="10">
    <source>
        <dbReference type="PROSITE" id="PS50075"/>
    </source>
</evidence>
<protein>
    <recommendedName>
        <fullName evidence="15">Carrier domain-containing protein</fullName>
    </recommendedName>
</protein>
<dbReference type="Gene3D" id="3.40.50.150">
    <property type="entry name" value="Vaccinia Virus protein VP39"/>
    <property type="match status" value="1"/>
</dbReference>
<evidence type="ECO:0000256" key="8">
    <source>
        <dbReference type="PROSITE-ProRule" id="PRU01363"/>
    </source>
</evidence>
<keyword evidence="4" id="KW-0808">Transferase</keyword>
<dbReference type="Pfam" id="PF16197">
    <property type="entry name" value="KAsynt_C_assoc"/>
    <property type="match status" value="1"/>
</dbReference>
<feature type="region of interest" description="Disordered" evidence="9">
    <location>
        <begin position="2473"/>
        <end position="2507"/>
    </location>
</feature>
<keyword evidence="6" id="KW-0511">Multifunctional enzyme</keyword>
<dbReference type="Pfam" id="PF00501">
    <property type="entry name" value="AMP-binding"/>
    <property type="match status" value="1"/>
</dbReference>
<dbReference type="InterPro" id="IPR029063">
    <property type="entry name" value="SAM-dependent_MTases_sf"/>
</dbReference>
<dbReference type="Pfam" id="PF07993">
    <property type="entry name" value="NAD_binding_4"/>
    <property type="match status" value="1"/>
</dbReference>
<dbReference type="InterPro" id="IPR020806">
    <property type="entry name" value="PKS_PP-bd"/>
</dbReference>
<dbReference type="Gene3D" id="3.40.50.12780">
    <property type="entry name" value="N-terminal domain of ligase-like"/>
    <property type="match status" value="1"/>
</dbReference>
<keyword evidence="5" id="KW-0677">Repeat</keyword>
<dbReference type="Pfam" id="PF00668">
    <property type="entry name" value="Condensation"/>
    <property type="match status" value="1"/>
</dbReference>
<evidence type="ECO:0000256" key="1">
    <source>
        <dbReference type="ARBA" id="ARBA00022450"/>
    </source>
</evidence>
<dbReference type="PROSITE" id="PS50075">
    <property type="entry name" value="CARRIER"/>
    <property type="match status" value="2"/>
</dbReference>
<dbReference type="InterPro" id="IPR016035">
    <property type="entry name" value="Acyl_Trfase/lysoPLipase"/>
</dbReference>
<dbReference type="InterPro" id="IPR049552">
    <property type="entry name" value="PKS_DH_N"/>
</dbReference>
<proteinExistence type="inferred from homology"/>
<feature type="active site" description="Proton acceptor; for dehydratase activity" evidence="8">
    <location>
        <position position="973"/>
    </location>
</feature>
<evidence type="ECO:0000256" key="5">
    <source>
        <dbReference type="ARBA" id="ARBA00022737"/>
    </source>
</evidence>
<dbReference type="GO" id="GO:0006633">
    <property type="term" value="P:fatty acid biosynthetic process"/>
    <property type="evidence" value="ECO:0007669"/>
    <property type="project" value="InterPro"/>
</dbReference>
<organism evidence="13 14">
    <name type="scientific">Aspergillus tubingensis (strain CBS 134.48)</name>
    <dbReference type="NCBI Taxonomy" id="767770"/>
    <lineage>
        <taxon>Eukaryota</taxon>
        <taxon>Fungi</taxon>
        <taxon>Dikarya</taxon>
        <taxon>Ascomycota</taxon>
        <taxon>Pezizomycotina</taxon>
        <taxon>Eurotiomycetes</taxon>
        <taxon>Eurotiomycetidae</taxon>
        <taxon>Eurotiales</taxon>
        <taxon>Aspergillaceae</taxon>
        <taxon>Aspergillus</taxon>
        <taxon>Aspergillus subgen. Circumdati</taxon>
    </lineage>
</organism>
<dbReference type="OMA" id="PASAYCI"/>
<dbReference type="InterPro" id="IPR013968">
    <property type="entry name" value="PKS_KR"/>
</dbReference>
<dbReference type="InterPro" id="IPR001242">
    <property type="entry name" value="Condensation_dom"/>
</dbReference>
<dbReference type="Gene3D" id="3.30.300.30">
    <property type="match status" value="1"/>
</dbReference>
<evidence type="ECO:0000256" key="2">
    <source>
        <dbReference type="ARBA" id="ARBA00022553"/>
    </source>
</evidence>
<keyword evidence="1" id="KW-0596">Phosphopantetheine</keyword>
<dbReference type="InterPro" id="IPR009081">
    <property type="entry name" value="PP-bd_ACP"/>
</dbReference>
<dbReference type="Gene3D" id="3.10.129.110">
    <property type="entry name" value="Polyketide synthase dehydratase"/>
    <property type="match status" value="1"/>
</dbReference>
<dbReference type="Gene3D" id="3.40.47.10">
    <property type="match status" value="1"/>
</dbReference>
<dbReference type="InterPro" id="IPR000873">
    <property type="entry name" value="AMP-dep_synth/lig_dom"/>
</dbReference>
<dbReference type="CDD" id="cd00833">
    <property type="entry name" value="PKS"/>
    <property type="match status" value="1"/>
</dbReference>
<evidence type="ECO:0008006" key="15">
    <source>
        <dbReference type="Google" id="ProtNLM"/>
    </source>
</evidence>
<dbReference type="Gene3D" id="3.30.559.30">
    <property type="entry name" value="Nonribosomal peptide synthetase, condensation domain"/>
    <property type="match status" value="1"/>
</dbReference>
<dbReference type="InterPro" id="IPR049551">
    <property type="entry name" value="PKS_DH_C"/>
</dbReference>
<dbReference type="InterPro" id="IPR013120">
    <property type="entry name" value="FAR_NAD-bd"/>
</dbReference>
<dbReference type="InterPro" id="IPR036291">
    <property type="entry name" value="NAD(P)-bd_dom_sf"/>
</dbReference>
<feature type="domain" description="Carrier" evidence="10">
    <location>
        <begin position="2364"/>
        <end position="2441"/>
    </location>
</feature>
<dbReference type="GO" id="GO:0031177">
    <property type="term" value="F:phosphopantetheine binding"/>
    <property type="evidence" value="ECO:0007669"/>
    <property type="project" value="InterPro"/>
</dbReference>
<dbReference type="PANTHER" id="PTHR43775">
    <property type="entry name" value="FATTY ACID SYNTHASE"/>
    <property type="match status" value="1"/>
</dbReference>
<dbReference type="InterPro" id="IPR023213">
    <property type="entry name" value="CAT-like_dom_sf"/>
</dbReference>
<dbReference type="InterPro" id="IPR001227">
    <property type="entry name" value="Ac_transferase_dom_sf"/>
</dbReference>
<dbReference type="VEuPathDB" id="FungiDB:ASPTUDRAFT_67116"/>
<dbReference type="Proteomes" id="UP000184304">
    <property type="component" value="Unassembled WGS sequence"/>
</dbReference>